<keyword evidence="1" id="KW-1133">Transmembrane helix</keyword>
<proteinExistence type="predicted"/>
<evidence type="ECO:0000256" key="1">
    <source>
        <dbReference type="SAM" id="Phobius"/>
    </source>
</evidence>
<protein>
    <submittedName>
        <fullName evidence="2">Uncharacterized protein</fullName>
    </submittedName>
</protein>
<reference evidence="2" key="1">
    <citation type="submission" date="2014-11" db="EMBL/GenBank/DDBJ databases">
        <authorList>
            <person name="Amaro Gonzalez C."/>
        </authorList>
    </citation>
    <scope>NUCLEOTIDE SEQUENCE</scope>
</reference>
<reference evidence="2" key="2">
    <citation type="journal article" date="2015" name="Fish Shellfish Immunol.">
        <title>Early steps in the European eel (Anguilla anguilla)-Vibrio vulnificus interaction in the gills: Role of the RtxA13 toxin.</title>
        <authorList>
            <person name="Callol A."/>
            <person name="Pajuelo D."/>
            <person name="Ebbesson L."/>
            <person name="Teles M."/>
            <person name="MacKenzie S."/>
            <person name="Amaro C."/>
        </authorList>
    </citation>
    <scope>NUCLEOTIDE SEQUENCE</scope>
</reference>
<feature type="transmembrane region" description="Helical" evidence="1">
    <location>
        <begin position="18"/>
        <end position="42"/>
    </location>
</feature>
<name>A0A0E9S7D8_ANGAN</name>
<keyword evidence="1" id="KW-0472">Membrane</keyword>
<sequence length="46" mass="4781">MSVGLAVGGHECASIIDVLIFCLCMDINVCIIVGALVINVALNYLS</sequence>
<accession>A0A0E9S7D8</accession>
<dbReference type="AlphaFoldDB" id="A0A0E9S7D8"/>
<keyword evidence="1" id="KW-0812">Transmembrane</keyword>
<dbReference type="EMBL" id="GBXM01071445">
    <property type="protein sequence ID" value="JAH37132.1"/>
    <property type="molecule type" value="Transcribed_RNA"/>
</dbReference>
<organism evidence="2">
    <name type="scientific">Anguilla anguilla</name>
    <name type="common">European freshwater eel</name>
    <name type="synonym">Muraena anguilla</name>
    <dbReference type="NCBI Taxonomy" id="7936"/>
    <lineage>
        <taxon>Eukaryota</taxon>
        <taxon>Metazoa</taxon>
        <taxon>Chordata</taxon>
        <taxon>Craniata</taxon>
        <taxon>Vertebrata</taxon>
        <taxon>Euteleostomi</taxon>
        <taxon>Actinopterygii</taxon>
        <taxon>Neopterygii</taxon>
        <taxon>Teleostei</taxon>
        <taxon>Anguilliformes</taxon>
        <taxon>Anguillidae</taxon>
        <taxon>Anguilla</taxon>
    </lineage>
</organism>
<evidence type="ECO:0000313" key="2">
    <source>
        <dbReference type="EMBL" id="JAH37132.1"/>
    </source>
</evidence>